<dbReference type="KEGG" id="bbgw:UT28_C0001G0317"/>
<proteinExistence type="predicted"/>
<dbReference type="AlphaFoldDB" id="A0A0G4B2E0"/>
<reference evidence="1 2" key="1">
    <citation type="journal article" date="2015" name="Nature">
        <title>rRNA introns, odd ribosomes, and small enigmatic genomes across a large radiation of phyla.</title>
        <authorList>
            <person name="Brown C.T."/>
            <person name="Hug L.A."/>
            <person name="Thomas B.C."/>
            <person name="Sharon I."/>
            <person name="Castelle C.J."/>
            <person name="Singh A."/>
            <person name="Wilkins M.J."/>
            <person name="Williams K.H."/>
            <person name="Banfield J.F."/>
        </authorList>
    </citation>
    <scope>NUCLEOTIDE SEQUENCE [LARGE SCALE GENOMIC DNA]</scope>
</reference>
<protein>
    <submittedName>
        <fullName evidence="1">Uncharacterized protein</fullName>
    </submittedName>
</protein>
<sequence length="88" mass="10330">MSRENGQPAFGFEEDPVWRAQMEAEDEKKLVRKPKSNEVEMDVFLEETVEARDKKLDEVLEEEAKKPKPHVKTAEDIIADFYRNHPKT</sequence>
<accession>A0A0G4B2E0</accession>
<evidence type="ECO:0000313" key="2">
    <source>
        <dbReference type="Proteomes" id="UP000035648"/>
    </source>
</evidence>
<name>A0A0G4B2E0_9BACT</name>
<dbReference type="Proteomes" id="UP000035648">
    <property type="component" value="Chromosome"/>
</dbReference>
<dbReference type="EMBL" id="CP011213">
    <property type="protein sequence ID" value="AKM82126.1"/>
    <property type="molecule type" value="Genomic_DNA"/>
</dbReference>
<gene>
    <name evidence="1" type="ORF">UT28_C0001G0317</name>
</gene>
<organism evidence="1 2">
    <name type="scientific">Berkelbacteria bacterium GW2011_GWE1_39_12</name>
    <dbReference type="NCBI Taxonomy" id="1618337"/>
    <lineage>
        <taxon>Bacteria</taxon>
        <taxon>Candidatus Berkelbacteria</taxon>
    </lineage>
</organism>
<evidence type="ECO:0000313" key="1">
    <source>
        <dbReference type="EMBL" id="AKM82126.1"/>
    </source>
</evidence>